<evidence type="ECO:0000256" key="1">
    <source>
        <dbReference type="ARBA" id="ARBA00004479"/>
    </source>
</evidence>
<name>A0A9Q0JLT5_9ROSI</name>
<keyword evidence="5" id="KW-0325">Glycoprotein</keyword>
<dbReference type="EMBL" id="JAKUCV010001614">
    <property type="protein sequence ID" value="KAJ4845642.1"/>
    <property type="molecule type" value="Genomic_DNA"/>
</dbReference>
<dbReference type="GO" id="GO:0016020">
    <property type="term" value="C:membrane"/>
    <property type="evidence" value="ECO:0007669"/>
    <property type="project" value="UniProtKB-SubCell"/>
</dbReference>
<comment type="caution">
    <text evidence="7">The sequence shown here is derived from an EMBL/GenBank/DDBJ whole genome shotgun (WGS) entry which is preliminary data.</text>
</comment>
<keyword evidence="3" id="KW-0808">Transferase</keyword>
<feature type="domain" description="Wall-associated receptor kinase" evidence="6">
    <location>
        <begin position="41"/>
        <end position="116"/>
    </location>
</feature>
<dbReference type="Pfam" id="PF08488">
    <property type="entry name" value="WAK"/>
    <property type="match status" value="1"/>
</dbReference>
<organism evidence="7 8">
    <name type="scientific">Turnera subulata</name>
    <dbReference type="NCBI Taxonomy" id="218843"/>
    <lineage>
        <taxon>Eukaryota</taxon>
        <taxon>Viridiplantae</taxon>
        <taxon>Streptophyta</taxon>
        <taxon>Embryophyta</taxon>
        <taxon>Tracheophyta</taxon>
        <taxon>Spermatophyta</taxon>
        <taxon>Magnoliopsida</taxon>
        <taxon>eudicotyledons</taxon>
        <taxon>Gunneridae</taxon>
        <taxon>Pentapetalae</taxon>
        <taxon>rosids</taxon>
        <taxon>fabids</taxon>
        <taxon>Malpighiales</taxon>
        <taxon>Passifloraceae</taxon>
        <taxon>Turnera</taxon>
    </lineage>
</organism>
<evidence type="ECO:0000313" key="7">
    <source>
        <dbReference type="EMBL" id="KAJ4845642.1"/>
    </source>
</evidence>
<evidence type="ECO:0000256" key="4">
    <source>
        <dbReference type="ARBA" id="ARBA00023157"/>
    </source>
</evidence>
<dbReference type="OrthoDB" id="4062651at2759"/>
<proteinExistence type="predicted"/>
<dbReference type="Proteomes" id="UP001141552">
    <property type="component" value="Unassembled WGS sequence"/>
</dbReference>
<keyword evidence="2" id="KW-0723">Serine/threonine-protein kinase</keyword>
<sequence length="132" mass="14799">MSCASGKKKNTLAAITDDTTLLMSCKSTCRKERVTIQWDPDRFCEAQNCCTISVQPGLQVLNPSVKSLNKGRDDEEECKLAFLAEDEWLVSKIEDVRKVQGMEYVPMKLGWVSNFSQDKYQETMLGAAIPAI</sequence>
<reference evidence="7" key="2">
    <citation type="journal article" date="2023" name="Plants (Basel)">
        <title>Annotation of the Turnera subulata (Passifloraceae) Draft Genome Reveals the S-Locus Evolved after the Divergence of Turneroideae from Passifloroideae in a Stepwise Manner.</title>
        <authorList>
            <person name="Henning P.M."/>
            <person name="Roalson E.H."/>
            <person name="Mir W."/>
            <person name="McCubbin A.G."/>
            <person name="Shore J.S."/>
        </authorList>
    </citation>
    <scope>NUCLEOTIDE SEQUENCE</scope>
    <source>
        <strain evidence="7">F60SS</strain>
    </source>
</reference>
<evidence type="ECO:0000256" key="2">
    <source>
        <dbReference type="ARBA" id="ARBA00022527"/>
    </source>
</evidence>
<accession>A0A9Q0JLT5</accession>
<dbReference type="GO" id="GO:0004674">
    <property type="term" value="F:protein serine/threonine kinase activity"/>
    <property type="evidence" value="ECO:0007669"/>
    <property type="project" value="UniProtKB-KW"/>
</dbReference>
<evidence type="ECO:0000313" key="8">
    <source>
        <dbReference type="Proteomes" id="UP001141552"/>
    </source>
</evidence>
<evidence type="ECO:0000256" key="5">
    <source>
        <dbReference type="ARBA" id="ARBA00023180"/>
    </source>
</evidence>
<protein>
    <recommendedName>
        <fullName evidence="6">Wall-associated receptor kinase domain-containing protein</fullName>
    </recommendedName>
</protein>
<evidence type="ECO:0000256" key="3">
    <source>
        <dbReference type="ARBA" id="ARBA00022679"/>
    </source>
</evidence>
<dbReference type="AlphaFoldDB" id="A0A9Q0JLT5"/>
<keyword evidence="8" id="KW-1185">Reference proteome</keyword>
<keyword evidence="4" id="KW-1015">Disulfide bond</keyword>
<evidence type="ECO:0000259" key="6">
    <source>
        <dbReference type="Pfam" id="PF08488"/>
    </source>
</evidence>
<comment type="subcellular location">
    <subcellularLocation>
        <location evidence="1">Membrane</location>
        <topology evidence="1">Single-pass type I membrane protein</topology>
    </subcellularLocation>
</comment>
<keyword evidence="2" id="KW-0418">Kinase</keyword>
<reference evidence="7" key="1">
    <citation type="submission" date="2022-02" db="EMBL/GenBank/DDBJ databases">
        <authorList>
            <person name="Henning P.M."/>
            <person name="McCubbin A.G."/>
            <person name="Shore J.S."/>
        </authorList>
    </citation>
    <scope>NUCLEOTIDE SEQUENCE</scope>
    <source>
        <strain evidence="7">F60SS</strain>
        <tissue evidence="7">Leaves</tissue>
    </source>
</reference>
<gene>
    <name evidence="7" type="ORF">Tsubulata_014796</name>
</gene>
<dbReference type="InterPro" id="IPR013695">
    <property type="entry name" value="WAK"/>
</dbReference>